<dbReference type="AlphaFoldDB" id="A0AAV0Z4R8"/>
<proteinExistence type="predicted"/>
<sequence>MYQESSLKVLNSLFQLIESRVSSFNFVFQLSSLLDVLYVGVRDKEVDEVETVPIIYMGTDDSEDEDKAKEIVEAAKASTGKEQFHLGGVDFVKTIIARIVCEPVLPMSRNFHEMDTQYITRLKEGIREFMLNSDNSG</sequence>
<keyword evidence="2" id="KW-1185">Reference proteome</keyword>
<evidence type="ECO:0000313" key="2">
    <source>
        <dbReference type="Proteomes" id="UP001157006"/>
    </source>
</evidence>
<name>A0AAV0Z4R8_VICFA</name>
<reference evidence="1 2" key="1">
    <citation type="submission" date="2023-01" db="EMBL/GenBank/DDBJ databases">
        <authorList>
            <person name="Kreplak J."/>
        </authorList>
    </citation>
    <scope>NUCLEOTIDE SEQUENCE [LARGE SCALE GENOMIC DNA]</scope>
</reference>
<dbReference type="Proteomes" id="UP001157006">
    <property type="component" value="Chromosome 1S"/>
</dbReference>
<dbReference type="EMBL" id="OX451735">
    <property type="protein sequence ID" value="CAI8592523.1"/>
    <property type="molecule type" value="Genomic_DNA"/>
</dbReference>
<evidence type="ECO:0000313" key="1">
    <source>
        <dbReference type="EMBL" id="CAI8592523.1"/>
    </source>
</evidence>
<organism evidence="1 2">
    <name type="scientific">Vicia faba</name>
    <name type="common">Broad bean</name>
    <name type="synonym">Faba vulgaris</name>
    <dbReference type="NCBI Taxonomy" id="3906"/>
    <lineage>
        <taxon>Eukaryota</taxon>
        <taxon>Viridiplantae</taxon>
        <taxon>Streptophyta</taxon>
        <taxon>Embryophyta</taxon>
        <taxon>Tracheophyta</taxon>
        <taxon>Spermatophyta</taxon>
        <taxon>Magnoliopsida</taxon>
        <taxon>eudicotyledons</taxon>
        <taxon>Gunneridae</taxon>
        <taxon>Pentapetalae</taxon>
        <taxon>rosids</taxon>
        <taxon>fabids</taxon>
        <taxon>Fabales</taxon>
        <taxon>Fabaceae</taxon>
        <taxon>Papilionoideae</taxon>
        <taxon>50 kb inversion clade</taxon>
        <taxon>NPAAA clade</taxon>
        <taxon>Hologalegina</taxon>
        <taxon>IRL clade</taxon>
        <taxon>Fabeae</taxon>
        <taxon>Vicia</taxon>
    </lineage>
</organism>
<protein>
    <submittedName>
        <fullName evidence="1">Uncharacterized protein</fullName>
    </submittedName>
</protein>
<gene>
    <name evidence="1" type="ORF">VFH_I044000</name>
</gene>
<accession>A0AAV0Z4R8</accession>